<comment type="caution">
    <text evidence="1">The sequence shown here is derived from an EMBL/GenBank/DDBJ whole genome shotgun (WGS) entry which is preliminary data.</text>
</comment>
<accession>A0AAV1ZFF8</accession>
<dbReference type="Proteomes" id="UP001497382">
    <property type="component" value="Unassembled WGS sequence"/>
</dbReference>
<gene>
    <name evidence="1" type="ORF">LARSCL_LOCUS4932</name>
</gene>
<name>A0AAV1ZFF8_9ARAC</name>
<sequence>MHTMLSSALDASWNLQDLFQMLKITHNDSFASWEPS</sequence>
<organism evidence="1 2">
    <name type="scientific">Larinioides sclopetarius</name>
    <dbReference type="NCBI Taxonomy" id="280406"/>
    <lineage>
        <taxon>Eukaryota</taxon>
        <taxon>Metazoa</taxon>
        <taxon>Ecdysozoa</taxon>
        <taxon>Arthropoda</taxon>
        <taxon>Chelicerata</taxon>
        <taxon>Arachnida</taxon>
        <taxon>Araneae</taxon>
        <taxon>Araneomorphae</taxon>
        <taxon>Entelegynae</taxon>
        <taxon>Araneoidea</taxon>
        <taxon>Araneidae</taxon>
        <taxon>Larinioides</taxon>
    </lineage>
</organism>
<dbReference type="EMBL" id="CAXIEN010000043">
    <property type="protein sequence ID" value="CAL1269786.1"/>
    <property type="molecule type" value="Genomic_DNA"/>
</dbReference>
<keyword evidence="2" id="KW-1185">Reference proteome</keyword>
<reference evidence="1 2" key="1">
    <citation type="submission" date="2024-04" db="EMBL/GenBank/DDBJ databases">
        <authorList>
            <person name="Rising A."/>
            <person name="Reimegard J."/>
            <person name="Sonavane S."/>
            <person name="Akerstrom W."/>
            <person name="Nylinder S."/>
            <person name="Hedman E."/>
            <person name="Kallberg Y."/>
        </authorList>
    </citation>
    <scope>NUCLEOTIDE SEQUENCE [LARGE SCALE GENOMIC DNA]</scope>
</reference>
<dbReference type="AlphaFoldDB" id="A0AAV1ZFF8"/>
<proteinExistence type="predicted"/>
<protein>
    <submittedName>
        <fullName evidence="1">Uncharacterized protein</fullName>
    </submittedName>
</protein>
<evidence type="ECO:0000313" key="1">
    <source>
        <dbReference type="EMBL" id="CAL1269786.1"/>
    </source>
</evidence>
<evidence type="ECO:0000313" key="2">
    <source>
        <dbReference type="Proteomes" id="UP001497382"/>
    </source>
</evidence>